<accession>A0A2P5VPV7</accession>
<sequence length="776" mass="86436">MEKSKSLHIVMFPWLAMGHFIPFFRLSKLLALKGHKISFISTPRNLSKLPKIPPNLSSQISLISFSLPTVPNLPSLAESSMDITHNQQQPLKHALDLLQPQLASFLQSSKPDWIIYDYASHSLPSVASQLGISRAFFAVFTAACLSFMGSPSTLIGGGDDGDNARSTAEDFTKIPNWVPFESNLAYRLHEITKYIERTDEDNFGPPDTVRFGITIQQSDVVIVRSSTEFEPDWFNLLGGLYEKPVIPVGFLPPILEESDEIQDDEKWAAVKTWLNKQRVNSVVYVAMGTEVHLSKEELGELAIGLEKSGLPFIWVLKNSPGTGESEFEMLPDGFKERVKGRGFLYMGWAPQVKILSQDSIGGFLTHCGWNSVIEALGLGRVLVMLPMLNDQGLNARLLNEKKVGLEIPRNELDGWFTSEAVAESVRLAVVEESGKVLRETAKAMKGYFGDFGKNDGGDDGDDARSTAEDFTTIPNWVPFESNLAYRLHEINKYIERTDEDNFGPPDTVRFGITIQQSDVVIVRSSTEFEPDWFNLLGGLYEKPVIPVGFLPPILEESDEIQDDEKWAAVKTWLNKQRVNSVVYVAMGTEVHLSKEELGELAIGLEKSGLPFIWVLKNSPGTGESEFEMLPDGFKERVKGRGFLYMGWAPQVKILSQDSIGGFLTHCGWNSVIEALGLGRVLVMLPMLNDQGLNARLLNEKKVGLEIPRNELDGWFTSEAVAESVRLAVVEESGKVLRETAKAMKGYFGDFGKNDGYVDKFVSQLVDYRKWAGDSNC</sequence>
<dbReference type="Proteomes" id="UP000239757">
    <property type="component" value="Unassembled WGS sequence"/>
</dbReference>
<dbReference type="InterPro" id="IPR002213">
    <property type="entry name" value="UDP_glucos_trans"/>
</dbReference>
<organism evidence="4 5">
    <name type="scientific">Gossypium barbadense</name>
    <name type="common">Sea Island cotton</name>
    <name type="synonym">Hibiscus barbadensis</name>
    <dbReference type="NCBI Taxonomy" id="3634"/>
    <lineage>
        <taxon>Eukaryota</taxon>
        <taxon>Viridiplantae</taxon>
        <taxon>Streptophyta</taxon>
        <taxon>Embryophyta</taxon>
        <taxon>Tracheophyta</taxon>
        <taxon>Spermatophyta</taxon>
        <taxon>Magnoliopsida</taxon>
        <taxon>eudicotyledons</taxon>
        <taxon>Gunneridae</taxon>
        <taxon>Pentapetalae</taxon>
        <taxon>rosids</taxon>
        <taxon>malvids</taxon>
        <taxon>Malvales</taxon>
        <taxon>Malvaceae</taxon>
        <taxon>Malvoideae</taxon>
        <taxon>Gossypium</taxon>
    </lineage>
</organism>
<evidence type="ECO:0000256" key="1">
    <source>
        <dbReference type="ARBA" id="ARBA00009995"/>
    </source>
</evidence>
<reference evidence="4 5" key="1">
    <citation type="submission" date="2015-01" db="EMBL/GenBank/DDBJ databases">
        <title>Genome of allotetraploid Gossypium barbadense reveals genomic plasticity and fiber elongation in cotton evolution.</title>
        <authorList>
            <person name="Chen X."/>
            <person name="Liu X."/>
            <person name="Zhao B."/>
            <person name="Zheng H."/>
            <person name="Hu Y."/>
            <person name="Lu G."/>
            <person name="Yang C."/>
            <person name="Chen J."/>
            <person name="Shan C."/>
            <person name="Zhang L."/>
            <person name="Zhou Y."/>
            <person name="Wang L."/>
            <person name="Guo W."/>
            <person name="Bai Y."/>
            <person name="Ruan J."/>
            <person name="Shangguan X."/>
            <person name="Mao Y."/>
            <person name="Jiang J."/>
            <person name="Zhu Y."/>
            <person name="Lei J."/>
            <person name="Kang H."/>
            <person name="Chen S."/>
            <person name="He X."/>
            <person name="Wang R."/>
            <person name="Wang Y."/>
            <person name="Chen J."/>
            <person name="Wang L."/>
            <person name="Yu S."/>
            <person name="Wang B."/>
            <person name="Wei J."/>
            <person name="Song S."/>
            <person name="Lu X."/>
            <person name="Gao Z."/>
            <person name="Gu W."/>
            <person name="Deng X."/>
            <person name="Ma D."/>
            <person name="Wang S."/>
            <person name="Liang W."/>
            <person name="Fang L."/>
            <person name="Cai C."/>
            <person name="Zhu X."/>
            <person name="Zhou B."/>
            <person name="Zhang Y."/>
            <person name="Chen Z."/>
            <person name="Xu S."/>
            <person name="Zhu R."/>
            <person name="Wang S."/>
            <person name="Zhang T."/>
            <person name="Zhao G."/>
        </authorList>
    </citation>
    <scope>NUCLEOTIDE SEQUENCE [LARGE SCALE GENOMIC DNA]</scope>
    <source>
        <strain evidence="5">cv. Xinhai21</strain>
        <tissue evidence="4">Leaf</tissue>
    </source>
</reference>
<dbReference type="CDD" id="cd03784">
    <property type="entry name" value="GT1_Gtf-like"/>
    <property type="match status" value="2"/>
</dbReference>
<dbReference type="EMBL" id="KZ671620">
    <property type="protein sequence ID" value="PPR80877.1"/>
    <property type="molecule type" value="Genomic_DNA"/>
</dbReference>
<protein>
    <recommendedName>
        <fullName evidence="6">UDP-glycosyltransferases domain-containing protein</fullName>
    </recommendedName>
</protein>
<evidence type="ECO:0000313" key="5">
    <source>
        <dbReference type="Proteomes" id="UP000239757"/>
    </source>
</evidence>
<dbReference type="AlphaFoldDB" id="A0A2P5VPV7"/>
<keyword evidence="3" id="KW-1133">Transmembrane helix</keyword>
<dbReference type="GO" id="GO:0035251">
    <property type="term" value="F:UDP-glucosyltransferase activity"/>
    <property type="evidence" value="ECO:0007669"/>
    <property type="project" value="InterPro"/>
</dbReference>
<keyword evidence="2" id="KW-0808">Transferase</keyword>
<evidence type="ECO:0000256" key="3">
    <source>
        <dbReference type="SAM" id="Phobius"/>
    </source>
</evidence>
<dbReference type="Pfam" id="PF00201">
    <property type="entry name" value="UDPGT"/>
    <property type="match status" value="2"/>
</dbReference>
<keyword evidence="3" id="KW-0812">Transmembrane</keyword>
<dbReference type="SUPFAM" id="SSF53756">
    <property type="entry name" value="UDP-Glycosyltransferase/glycogen phosphorylase"/>
    <property type="match status" value="2"/>
</dbReference>
<evidence type="ECO:0000313" key="4">
    <source>
        <dbReference type="EMBL" id="PPR80877.1"/>
    </source>
</evidence>
<dbReference type="PANTHER" id="PTHR48049:SF138">
    <property type="entry name" value="UDP-GLYCOSYLTRANSFERASE 91C1"/>
    <property type="match status" value="1"/>
</dbReference>
<dbReference type="InterPro" id="IPR050481">
    <property type="entry name" value="UDP-glycosyltransf_plant"/>
</dbReference>
<evidence type="ECO:0008006" key="6">
    <source>
        <dbReference type="Google" id="ProtNLM"/>
    </source>
</evidence>
<dbReference type="Gene3D" id="3.40.50.2000">
    <property type="entry name" value="Glycogen Phosphorylase B"/>
    <property type="match status" value="4"/>
</dbReference>
<dbReference type="OrthoDB" id="5835829at2759"/>
<evidence type="ECO:0000256" key="2">
    <source>
        <dbReference type="ARBA" id="ARBA00022679"/>
    </source>
</evidence>
<proteinExistence type="inferred from homology"/>
<name>A0A2P5VPV7_GOSBA</name>
<gene>
    <name evidence="4" type="ORF">GOBAR_AA39840</name>
</gene>
<feature type="transmembrane region" description="Helical" evidence="3">
    <location>
        <begin position="6"/>
        <end position="26"/>
    </location>
</feature>
<keyword evidence="3" id="KW-0472">Membrane</keyword>
<comment type="similarity">
    <text evidence="1">Belongs to the UDP-glycosyltransferase family.</text>
</comment>
<dbReference type="FunFam" id="3.40.50.2000:FF:000037">
    <property type="entry name" value="Glycosyltransferase"/>
    <property type="match status" value="2"/>
</dbReference>
<dbReference type="PANTHER" id="PTHR48049">
    <property type="entry name" value="GLYCOSYLTRANSFERASE"/>
    <property type="match status" value="1"/>
</dbReference>